<dbReference type="RefSeq" id="YP_009844588.1">
    <property type="nucleotide sequence ID" value="NC_048755.1"/>
</dbReference>
<protein>
    <submittedName>
        <fullName evidence="1">Uncharacterized protein</fullName>
    </submittedName>
</protein>
<name>A0A482IFS4_9CAUD</name>
<dbReference type="EMBL" id="MK580972">
    <property type="protein sequence ID" value="QBP06438.1"/>
    <property type="molecule type" value="Genomic_DNA"/>
</dbReference>
<organism evidence="1 2">
    <name type="scientific">Stenotrophomonas phage YB07</name>
    <dbReference type="NCBI Taxonomy" id="2555548"/>
    <lineage>
        <taxon>Viruses</taxon>
        <taxon>Duplodnaviria</taxon>
        <taxon>Heunggongvirae</taxon>
        <taxon>Uroviricota</taxon>
        <taxon>Caudoviricetes</taxon>
        <taxon>Menderavirus</taxon>
        <taxon>Menderavirus IMESM1</taxon>
    </lineage>
</organism>
<dbReference type="GeneID" id="55614912"/>
<dbReference type="Proteomes" id="UP000294655">
    <property type="component" value="Segment"/>
</dbReference>
<proteinExistence type="predicted"/>
<evidence type="ECO:0000313" key="2">
    <source>
        <dbReference type="Proteomes" id="UP000294655"/>
    </source>
</evidence>
<evidence type="ECO:0000313" key="1">
    <source>
        <dbReference type="EMBL" id="QBP06438.1"/>
    </source>
</evidence>
<dbReference type="KEGG" id="vg:55614912"/>
<reference evidence="1 2" key="1">
    <citation type="submission" date="2019-02" db="EMBL/GenBank/DDBJ databases">
        <authorList>
            <person name="He Y."/>
            <person name="Shi H."/>
            <person name="Li J."/>
            <person name="Sun Y."/>
        </authorList>
    </citation>
    <scope>NUCLEOTIDE SEQUENCE [LARGE SCALE GENOMIC DNA]</scope>
</reference>
<accession>A0A482IFS4</accession>
<sequence>MMNTYDRTEELMIQARNALSRLQDHLKEVVGSHASIIAEDDQYDDPELWWARPALDDTERCVDILNDAFNDLENNR</sequence>